<dbReference type="SUPFAM" id="SSF48179">
    <property type="entry name" value="6-phosphogluconate dehydrogenase C-terminal domain-like"/>
    <property type="match status" value="1"/>
</dbReference>
<dbReference type="UniPathway" id="UPA00362"/>
<dbReference type="Gene3D" id="3.40.50.720">
    <property type="entry name" value="NAD(P)-binding Rossmann-like Domain"/>
    <property type="match status" value="1"/>
</dbReference>
<evidence type="ECO:0000256" key="1">
    <source>
        <dbReference type="ARBA" id="ARBA00009080"/>
    </source>
</evidence>
<evidence type="ECO:0000256" key="6">
    <source>
        <dbReference type="RuleBase" id="RU910714"/>
    </source>
</evidence>
<dbReference type="InterPro" id="IPR002204">
    <property type="entry name" value="3-OH-isobutyrate_DH-rel_CS"/>
</dbReference>
<feature type="active site" evidence="5">
    <location>
        <position position="197"/>
    </location>
</feature>
<reference evidence="9 10" key="1">
    <citation type="submission" date="2020-07" db="EMBL/GenBank/DDBJ databases">
        <authorList>
            <person name="Pothier F. J."/>
        </authorList>
    </citation>
    <scope>NUCLEOTIDE SEQUENCE [LARGE SCALE GENOMIC DNA]</scope>
    <source>
        <strain evidence="9 10">CFBP 7900</strain>
    </source>
</reference>
<evidence type="ECO:0000313" key="9">
    <source>
        <dbReference type="EMBL" id="CAD0359002.1"/>
    </source>
</evidence>
<comment type="catalytic activity">
    <reaction evidence="6">
        <text>3-hydroxy-2-methylpropanoate + NAD(+) = 2-methyl-3-oxopropanoate + NADH + H(+)</text>
        <dbReference type="Rhea" id="RHEA:17681"/>
        <dbReference type="ChEBI" id="CHEBI:11805"/>
        <dbReference type="ChEBI" id="CHEBI:15378"/>
        <dbReference type="ChEBI" id="CHEBI:57540"/>
        <dbReference type="ChEBI" id="CHEBI:57700"/>
        <dbReference type="ChEBI" id="CHEBI:57945"/>
        <dbReference type="EC" id="1.1.1.31"/>
    </reaction>
</comment>
<evidence type="ECO:0000313" key="10">
    <source>
        <dbReference type="Proteomes" id="UP000587508"/>
    </source>
</evidence>
<dbReference type="InterPro" id="IPR006115">
    <property type="entry name" value="6PGDH_NADP-bd"/>
</dbReference>
<evidence type="ECO:0000256" key="2">
    <source>
        <dbReference type="ARBA" id="ARBA00022456"/>
    </source>
</evidence>
<dbReference type="EC" id="1.1.1.31" evidence="6"/>
<dbReference type="GO" id="GO:0008442">
    <property type="term" value="F:3-hydroxyisobutyrate dehydrogenase activity"/>
    <property type="evidence" value="ECO:0007669"/>
    <property type="project" value="UniProtKB-EC"/>
</dbReference>
<dbReference type="InterPro" id="IPR008927">
    <property type="entry name" value="6-PGluconate_DH-like_C_sf"/>
</dbReference>
<sequence length="321" mass="32206">MAALRPSRQSTTALTIDDRSNLETDTMSKIAFIGLGNMGGPMAANLIKAGHQLRVFDLVPAALDAAAAAGAHAAGSAHDTLADAEIVISMLPASRHVEGLYLGEAGILAQIPSGALVIDCSTIAPVTARKVAAAAQTRGLAMLDAPVSGGTAGAAAGTLTFIVGGAAETLERARPVLQAMGKNIFHVGDSGAGQVAKLCNNMALGVIMAATGEALALGVAQGLDPAVLSQMMAVSTGRSWATEVCNPWPGVLPNAPASRGYSGGFGNDLMLKDLGLVAESAVQAGVSIPLGELARNLYAMNSQAGNGALDFSSVIKLVAKV</sequence>
<dbReference type="PANTHER" id="PTHR22981">
    <property type="entry name" value="3-HYDROXYISOBUTYRATE DEHYDROGENASE-RELATED"/>
    <property type="match status" value="1"/>
</dbReference>
<accession>A0A6V7F6F9</accession>
<dbReference type="EMBL" id="CAJDKC010000004">
    <property type="protein sequence ID" value="CAD0358996.1"/>
    <property type="molecule type" value="Genomic_DNA"/>
</dbReference>
<feature type="domain" description="3-hydroxyisobutyrate dehydrogenase-like NAD-binding" evidence="8">
    <location>
        <begin position="191"/>
        <end position="317"/>
    </location>
</feature>
<evidence type="ECO:0000259" key="7">
    <source>
        <dbReference type="Pfam" id="PF03446"/>
    </source>
</evidence>
<dbReference type="EMBL" id="CAJDKC010000004">
    <property type="protein sequence ID" value="CAD0359002.1"/>
    <property type="molecule type" value="Genomic_DNA"/>
</dbReference>
<gene>
    <name evidence="9" type="primary">mmsB</name>
    <name evidence="9" type="ORF">CFBP7900_30720</name>
</gene>
<dbReference type="AlphaFoldDB" id="A0A6V7F6F9"/>
<organism evidence="9 10">
    <name type="scientific">Xanthomonas hortorum pv. carotae</name>
    <dbReference type="NCBI Taxonomy" id="487904"/>
    <lineage>
        <taxon>Bacteria</taxon>
        <taxon>Pseudomonadati</taxon>
        <taxon>Pseudomonadota</taxon>
        <taxon>Gammaproteobacteria</taxon>
        <taxon>Lysobacterales</taxon>
        <taxon>Lysobacteraceae</taxon>
        <taxon>Xanthomonas</taxon>
    </lineage>
</organism>
<dbReference type="PIRSF" id="PIRSF000103">
    <property type="entry name" value="HIBADH"/>
    <property type="match status" value="1"/>
</dbReference>
<evidence type="ECO:0000259" key="8">
    <source>
        <dbReference type="Pfam" id="PF14833"/>
    </source>
</evidence>
<dbReference type="PANTHER" id="PTHR22981:SF7">
    <property type="entry name" value="3-HYDROXYISOBUTYRATE DEHYDROGENASE, MITOCHONDRIAL"/>
    <property type="match status" value="1"/>
</dbReference>
<dbReference type="Pfam" id="PF14833">
    <property type="entry name" value="NAD_binding_11"/>
    <property type="match status" value="1"/>
</dbReference>
<dbReference type="NCBIfam" id="TIGR01692">
    <property type="entry name" value="HIBADH"/>
    <property type="match status" value="1"/>
</dbReference>
<dbReference type="InterPro" id="IPR036291">
    <property type="entry name" value="NAD(P)-bd_dom_sf"/>
</dbReference>
<dbReference type="InterPro" id="IPR015815">
    <property type="entry name" value="HIBADH-related"/>
</dbReference>
<evidence type="ECO:0000256" key="3">
    <source>
        <dbReference type="ARBA" id="ARBA00023002"/>
    </source>
</evidence>
<dbReference type="InterPro" id="IPR013328">
    <property type="entry name" value="6PGD_dom2"/>
</dbReference>
<dbReference type="SUPFAM" id="SSF51735">
    <property type="entry name" value="NAD(P)-binding Rossmann-fold domains"/>
    <property type="match status" value="1"/>
</dbReference>
<evidence type="ECO:0000256" key="4">
    <source>
        <dbReference type="ARBA" id="ARBA00023027"/>
    </source>
</evidence>
<evidence type="ECO:0000256" key="5">
    <source>
        <dbReference type="PIRSR" id="PIRSR000103-1"/>
    </source>
</evidence>
<dbReference type="Pfam" id="PF03446">
    <property type="entry name" value="NAD_binding_2"/>
    <property type="match status" value="1"/>
</dbReference>
<dbReference type="Proteomes" id="UP000587508">
    <property type="component" value="Unassembled WGS sequence"/>
</dbReference>
<keyword evidence="4 6" id="KW-0520">NAD</keyword>
<dbReference type="GO" id="GO:0050661">
    <property type="term" value="F:NADP binding"/>
    <property type="evidence" value="ECO:0007669"/>
    <property type="project" value="InterPro"/>
</dbReference>
<comment type="similarity">
    <text evidence="1 6">Belongs to the HIBADH-related family.</text>
</comment>
<name>A0A6V7F6F9_9XANT</name>
<feature type="domain" description="6-phosphogluconate dehydrogenase NADP-binding" evidence="7">
    <location>
        <begin position="29"/>
        <end position="188"/>
    </location>
</feature>
<comment type="caution">
    <text evidence="9">The sequence shown here is derived from an EMBL/GenBank/DDBJ whole genome shotgun (WGS) entry which is preliminary data.</text>
</comment>
<keyword evidence="2 6" id="KW-0101">Branched-chain amino acid catabolism</keyword>
<dbReference type="Gene3D" id="1.10.1040.10">
    <property type="entry name" value="N-(1-d-carboxylethyl)-l-norvaline Dehydrogenase, domain 2"/>
    <property type="match status" value="1"/>
</dbReference>
<dbReference type="FunFam" id="1.10.1040.10:FF:000006">
    <property type="entry name" value="3-hydroxyisobutyrate dehydrogenase"/>
    <property type="match status" value="1"/>
</dbReference>
<dbReference type="InterPro" id="IPR011548">
    <property type="entry name" value="HIBADH"/>
</dbReference>
<dbReference type="GO" id="GO:0051287">
    <property type="term" value="F:NAD binding"/>
    <property type="evidence" value="ECO:0007669"/>
    <property type="project" value="InterPro"/>
</dbReference>
<dbReference type="PROSITE" id="PS00895">
    <property type="entry name" value="3_HYDROXYISOBUT_DH"/>
    <property type="match status" value="1"/>
</dbReference>
<dbReference type="InterPro" id="IPR029154">
    <property type="entry name" value="HIBADH-like_NADP-bd"/>
</dbReference>
<comment type="pathway">
    <text evidence="6">Amino-acid degradation; L-valine degradation.</text>
</comment>
<keyword evidence="3 6" id="KW-0560">Oxidoreductase</keyword>
<dbReference type="GO" id="GO:0006574">
    <property type="term" value="P:L-valine catabolic process"/>
    <property type="evidence" value="ECO:0007669"/>
    <property type="project" value="UniProtKB-UniPathway"/>
</dbReference>
<proteinExistence type="inferred from homology"/>
<protein>
    <recommendedName>
        <fullName evidence="6">3-hydroxyisobutyrate dehydrogenase</fullName>
        <shortName evidence="6">HIBADH</shortName>
        <ecNumber evidence="6">1.1.1.31</ecNumber>
    </recommendedName>
</protein>